<dbReference type="InterPro" id="IPR024869">
    <property type="entry name" value="FAM20"/>
</dbReference>
<dbReference type="AlphaFoldDB" id="A0AAE0VZI9"/>
<comment type="similarity">
    <text evidence="2">Belongs to the FAM20 family.</text>
</comment>
<evidence type="ECO:0000313" key="10">
    <source>
        <dbReference type="EMBL" id="KAK3595921.1"/>
    </source>
</evidence>
<dbReference type="GO" id="GO:0005794">
    <property type="term" value="C:Golgi apparatus"/>
    <property type="evidence" value="ECO:0007669"/>
    <property type="project" value="UniProtKB-SubCell"/>
</dbReference>
<keyword evidence="5" id="KW-0325">Glycoprotein</keyword>
<dbReference type="PANTHER" id="PTHR12450">
    <property type="entry name" value="DENTIN MATRIX PROTEIN 4 PROTEIN FAM20"/>
    <property type="match status" value="1"/>
</dbReference>
<organism evidence="10 11">
    <name type="scientific">Potamilus streckersoni</name>
    <dbReference type="NCBI Taxonomy" id="2493646"/>
    <lineage>
        <taxon>Eukaryota</taxon>
        <taxon>Metazoa</taxon>
        <taxon>Spiralia</taxon>
        <taxon>Lophotrochozoa</taxon>
        <taxon>Mollusca</taxon>
        <taxon>Bivalvia</taxon>
        <taxon>Autobranchia</taxon>
        <taxon>Heteroconchia</taxon>
        <taxon>Palaeoheterodonta</taxon>
        <taxon>Unionida</taxon>
        <taxon>Unionoidea</taxon>
        <taxon>Unionidae</taxon>
        <taxon>Ambleminae</taxon>
        <taxon>Lampsilini</taxon>
        <taxon>Potamilus</taxon>
    </lineage>
</organism>
<name>A0AAE0VZI9_9BIVA</name>
<dbReference type="InterPro" id="IPR009581">
    <property type="entry name" value="FAM20_C"/>
</dbReference>
<evidence type="ECO:0000313" key="11">
    <source>
        <dbReference type="Proteomes" id="UP001195483"/>
    </source>
</evidence>
<dbReference type="Pfam" id="PF06702">
    <property type="entry name" value="Fam20C"/>
    <property type="match status" value="1"/>
</dbReference>
<dbReference type="GO" id="GO:0046872">
    <property type="term" value="F:metal ion binding"/>
    <property type="evidence" value="ECO:0007669"/>
    <property type="project" value="UniProtKB-KW"/>
</dbReference>
<feature type="binding site" evidence="7">
    <location>
        <position position="151"/>
    </location>
    <ligand>
        <name>ATP</name>
        <dbReference type="ChEBI" id="CHEBI:30616"/>
    </ligand>
</feature>
<evidence type="ECO:0000256" key="2">
    <source>
        <dbReference type="ARBA" id="ARBA00006557"/>
    </source>
</evidence>
<dbReference type="GO" id="GO:0005524">
    <property type="term" value="F:ATP binding"/>
    <property type="evidence" value="ECO:0007669"/>
    <property type="project" value="UniProtKB-KW"/>
</dbReference>
<dbReference type="EMBL" id="JAEAOA010001917">
    <property type="protein sequence ID" value="KAK3595921.1"/>
    <property type="molecule type" value="Genomic_DNA"/>
</dbReference>
<proteinExistence type="inferred from homology"/>
<gene>
    <name evidence="10" type="ORF">CHS0354_032428</name>
</gene>
<feature type="binding site" evidence="8">
    <location>
        <position position="325"/>
    </location>
    <ligand>
        <name>Mn(2+)</name>
        <dbReference type="ChEBI" id="CHEBI:29035"/>
    </ligand>
</feature>
<evidence type="ECO:0000256" key="4">
    <source>
        <dbReference type="ARBA" id="ARBA00023157"/>
    </source>
</evidence>
<feature type="binding site" evidence="7">
    <location>
        <begin position="232"/>
        <end position="235"/>
    </location>
    <ligand>
        <name>ATP</name>
        <dbReference type="ChEBI" id="CHEBI:30616"/>
    </ligand>
</feature>
<keyword evidence="3" id="KW-0333">Golgi apparatus</keyword>
<sequence>MSIAYIFQLFVRSRLRAAWQKRNLLLFVAFFSTVYVLCTLLKDFPNDMHRMNSSDFKVLQMANNWMHPKNMTQIWKQMDRLISPAGLYPSNININPFKEAIRSAKIVKADMFQKQVSYKWILTLEGGQQILFKPILLPRDHKAKMCDSDCEHPEYEIAAFTMNRLLGFNNMPIAVGRKLSWYRDIAPVASNTLLESVNQTSAGDLCFYWQCPKLENMSYFCFNKGVVYGSAQYWVNRGIETFYNKNRWPYHDFHFFSDTKEFFHYLQGDDRYCKKFRSEPPYTEDRWFLHIIDMAVLDYLTNNLDQRHTYLVDNSSQPFANVMIDFGQAFCRAFSGAQLLAAPIYQCCQIRRSTYEALLHLKDTLPEKFEWETEDDPIYPILQPGDFQDMHKRLRELLSLLDFCLVHKGFKNVLFD</sequence>
<dbReference type="Proteomes" id="UP001195483">
    <property type="component" value="Unassembled WGS sequence"/>
</dbReference>
<evidence type="ECO:0000256" key="1">
    <source>
        <dbReference type="ARBA" id="ARBA00004555"/>
    </source>
</evidence>
<comment type="caution">
    <text evidence="10">The sequence shown here is derived from an EMBL/GenBank/DDBJ whole genome shotgun (WGS) entry which is preliminary data.</text>
</comment>
<evidence type="ECO:0000256" key="6">
    <source>
        <dbReference type="PIRSR" id="PIRSR624869-1"/>
    </source>
</evidence>
<accession>A0AAE0VZI9</accession>
<evidence type="ECO:0000259" key="9">
    <source>
        <dbReference type="Pfam" id="PF06702"/>
    </source>
</evidence>
<feature type="binding site" evidence="7">
    <location>
        <position position="133"/>
    </location>
    <ligand>
        <name>ATP</name>
        <dbReference type="ChEBI" id="CHEBI:30616"/>
    </ligand>
</feature>
<evidence type="ECO:0000256" key="8">
    <source>
        <dbReference type="PIRSR" id="PIRSR624869-3"/>
    </source>
</evidence>
<evidence type="ECO:0000256" key="3">
    <source>
        <dbReference type="ARBA" id="ARBA00023034"/>
    </source>
</evidence>
<feature type="binding site" evidence="7">
    <location>
        <position position="325"/>
    </location>
    <ligand>
        <name>ATP</name>
        <dbReference type="ChEBI" id="CHEBI:30616"/>
    </ligand>
</feature>
<reference evidence="10" key="1">
    <citation type="journal article" date="2021" name="Genome Biol. Evol.">
        <title>A High-Quality Reference Genome for a Parasitic Bivalve with Doubly Uniparental Inheritance (Bivalvia: Unionida).</title>
        <authorList>
            <person name="Smith C.H."/>
        </authorList>
    </citation>
    <scope>NUCLEOTIDE SEQUENCE</scope>
    <source>
        <strain evidence="10">CHS0354</strain>
    </source>
</reference>
<keyword evidence="11" id="KW-1185">Reference proteome</keyword>
<feature type="active site" evidence="6">
    <location>
        <position position="305"/>
    </location>
</feature>
<evidence type="ECO:0000256" key="5">
    <source>
        <dbReference type="ARBA" id="ARBA00023180"/>
    </source>
</evidence>
<dbReference type="PANTHER" id="PTHR12450:SF22">
    <property type="entry name" value="EXTRACELLULAR SERINE_THREONINE PROTEIN CG31145"/>
    <property type="match status" value="1"/>
</dbReference>
<protein>
    <recommendedName>
        <fullName evidence="9">FAM20 C-terminal domain-containing protein</fullName>
    </recommendedName>
</protein>
<dbReference type="GO" id="GO:0016773">
    <property type="term" value="F:phosphotransferase activity, alcohol group as acceptor"/>
    <property type="evidence" value="ECO:0007669"/>
    <property type="project" value="TreeGrafter"/>
</dbReference>
<feature type="binding site" evidence="8">
    <location>
        <position position="151"/>
    </location>
    <ligand>
        <name>Mn(2+)</name>
        <dbReference type="ChEBI" id="CHEBI:29035"/>
    </ligand>
</feature>
<keyword evidence="7" id="KW-0547">Nucleotide-binding</keyword>
<comment type="subcellular location">
    <subcellularLocation>
        <location evidence="1">Golgi apparatus</location>
    </subcellularLocation>
</comment>
<feature type="domain" description="FAM20 C-terminal" evidence="9">
    <location>
        <begin position="201"/>
        <end position="413"/>
    </location>
</feature>
<keyword evidence="4" id="KW-1015">Disulfide bond</keyword>
<comment type="cofactor">
    <cofactor evidence="8">
        <name>Mn(2+)</name>
        <dbReference type="ChEBI" id="CHEBI:29035"/>
    </cofactor>
</comment>
<reference evidence="10" key="2">
    <citation type="journal article" date="2021" name="Genome Biol. Evol.">
        <title>Developing a high-quality reference genome for a parasitic bivalve with doubly uniparental inheritance (Bivalvia: Unionida).</title>
        <authorList>
            <person name="Smith C.H."/>
        </authorList>
    </citation>
    <scope>NUCLEOTIDE SEQUENCE</scope>
    <source>
        <strain evidence="10">CHS0354</strain>
        <tissue evidence="10">Mantle</tissue>
    </source>
</reference>
<keyword evidence="8" id="KW-0479">Metal-binding</keyword>
<evidence type="ECO:0000256" key="7">
    <source>
        <dbReference type="PIRSR" id="PIRSR624869-2"/>
    </source>
</evidence>
<keyword evidence="8" id="KW-0464">Manganese</keyword>
<reference evidence="10" key="3">
    <citation type="submission" date="2023-05" db="EMBL/GenBank/DDBJ databases">
        <authorList>
            <person name="Smith C.H."/>
        </authorList>
    </citation>
    <scope>NUCLEOTIDE SEQUENCE</scope>
    <source>
        <strain evidence="10">CHS0354</strain>
        <tissue evidence="10">Mantle</tissue>
    </source>
</reference>
<keyword evidence="7" id="KW-0067">ATP-binding</keyword>